<name>A0A6M3KRB8_9ZZZZ</name>
<reference evidence="2" key="1">
    <citation type="submission" date="2020-03" db="EMBL/GenBank/DDBJ databases">
        <title>The deep terrestrial virosphere.</title>
        <authorList>
            <person name="Holmfeldt K."/>
            <person name="Nilsson E."/>
            <person name="Simone D."/>
            <person name="Lopez-Fernandez M."/>
            <person name="Wu X."/>
            <person name="de Brujin I."/>
            <person name="Lundin D."/>
            <person name="Andersson A."/>
            <person name="Bertilsson S."/>
            <person name="Dopson M."/>
        </authorList>
    </citation>
    <scope>NUCLEOTIDE SEQUENCE</scope>
    <source>
        <strain evidence="2">MM415A00233</strain>
        <strain evidence="1">MM415B00478</strain>
    </source>
</reference>
<proteinExistence type="predicted"/>
<evidence type="ECO:0000313" key="2">
    <source>
        <dbReference type="EMBL" id="QJA84014.1"/>
    </source>
</evidence>
<sequence>MTDSDKKLERYVALVPLLRFHQPIAVGQWVRLEPETGAILGPHQAVPESALKADPVDPSVLRGMVESRACFADGALQYARRVLGLSTADCIRLAHEHAEEFVKRHGSALALVQGIGEAELKKWAKK</sequence>
<evidence type="ECO:0000313" key="1">
    <source>
        <dbReference type="EMBL" id="QJA64658.1"/>
    </source>
</evidence>
<organism evidence="2">
    <name type="scientific">viral metagenome</name>
    <dbReference type="NCBI Taxonomy" id="1070528"/>
    <lineage>
        <taxon>unclassified sequences</taxon>
        <taxon>metagenomes</taxon>
        <taxon>organismal metagenomes</taxon>
    </lineage>
</organism>
<dbReference type="AlphaFoldDB" id="A0A6M3KRB8"/>
<dbReference type="EMBL" id="MT141523">
    <property type="protein sequence ID" value="QJA64658.1"/>
    <property type="molecule type" value="Genomic_DNA"/>
</dbReference>
<accession>A0A6M3KRB8</accession>
<protein>
    <submittedName>
        <fullName evidence="2">Uncharacterized protein</fullName>
    </submittedName>
</protein>
<gene>
    <name evidence="2" type="ORF">MM415A00233_0016</name>
    <name evidence="1" type="ORF">MM415B00478_0055</name>
</gene>
<dbReference type="EMBL" id="MT142522">
    <property type="protein sequence ID" value="QJA84014.1"/>
    <property type="molecule type" value="Genomic_DNA"/>
</dbReference>